<dbReference type="EMBL" id="FMWP01000066">
    <property type="protein sequence ID" value="SCZ95464.1"/>
    <property type="molecule type" value="Genomic_DNA"/>
</dbReference>
<dbReference type="Proteomes" id="UP000249723">
    <property type="component" value="Unassembled WGS sequence"/>
</dbReference>
<evidence type="ECO:0000256" key="1">
    <source>
        <dbReference type="ARBA" id="ARBA00004167"/>
    </source>
</evidence>
<keyword evidence="6" id="KW-0375">Hydrogen ion transport</keyword>
<comment type="subunit">
    <text evidence="6">F-type ATPases have 2 components, CF(1) - the catalytic core - and CF(0) - the membrane proton channel.</text>
</comment>
<evidence type="ECO:0000256" key="2">
    <source>
        <dbReference type="ARBA" id="ARBA00008892"/>
    </source>
</evidence>
<dbReference type="InterPro" id="IPR009230">
    <property type="entry name" value="ATP_synth_su8_fun"/>
</dbReference>
<gene>
    <name evidence="7" type="ORF">BZ3500_MVSOF-1268-A1-R1_C043G00114</name>
    <name evidence="8" type="ORF">BZ3500_MVSOF-1268-A1-R1_C058G00262</name>
</gene>
<dbReference type="Pfam" id="PF05933">
    <property type="entry name" value="Fun_ATP-synt_8"/>
    <property type="match status" value="1"/>
</dbReference>
<dbReference type="STRING" id="289078.A0A2X0MSJ5"/>
<comment type="similarity">
    <text evidence="2 6">Belongs to the ATPase protein 8 family.</text>
</comment>
<evidence type="ECO:0000256" key="3">
    <source>
        <dbReference type="ARBA" id="ARBA00022692"/>
    </source>
</evidence>
<keyword evidence="6" id="KW-0066">ATP synthesis</keyword>
<dbReference type="GO" id="GO:0015078">
    <property type="term" value="F:proton transmembrane transporter activity"/>
    <property type="evidence" value="ECO:0007669"/>
    <property type="project" value="UniProtKB-UniRule"/>
</dbReference>
<dbReference type="GO" id="GO:0005743">
    <property type="term" value="C:mitochondrial inner membrane"/>
    <property type="evidence" value="ECO:0007669"/>
    <property type="project" value="UniProtKB-SubCell"/>
</dbReference>
<dbReference type="OrthoDB" id="3916939at2759"/>
<keyword evidence="5 6" id="KW-0472">Membrane</keyword>
<keyword evidence="6" id="KW-0813">Transport</keyword>
<comment type="subcellular location">
    <subcellularLocation>
        <location evidence="1">Membrane</location>
        <topology evidence="1">Single-pass membrane protein</topology>
    </subcellularLocation>
    <subcellularLocation>
        <location evidence="6">Mitochondrion inner membrane</location>
        <topology evidence="6">Single-pass membrane protein</topology>
    </subcellularLocation>
</comment>
<keyword evidence="6" id="KW-0496">Mitochondrion</keyword>
<evidence type="ECO:0000256" key="5">
    <source>
        <dbReference type="ARBA" id="ARBA00023136"/>
    </source>
</evidence>
<keyword evidence="4 6" id="KW-1133">Transmembrane helix</keyword>
<keyword evidence="9" id="KW-1185">Reference proteome</keyword>
<keyword evidence="3 6" id="KW-0812">Transmembrane</keyword>
<reference evidence="9" key="2">
    <citation type="submission" date="2016-10" db="EMBL/GenBank/DDBJ databases">
        <authorList>
            <person name="Jeantristanb JTB J.-T."/>
            <person name="Ricardo R."/>
        </authorList>
    </citation>
    <scope>NUCLEOTIDE SEQUENCE [LARGE SCALE GENOMIC DNA]</scope>
</reference>
<name>A0A2X0MSJ5_9BASI</name>
<organism evidence="8 9">
    <name type="scientific">Microbotryum saponariae</name>
    <dbReference type="NCBI Taxonomy" id="289078"/>
    <lineage>
        <taxon>Eukaryota</taxon>
        <taxon>Fungi</taxon>
        <taxon>Dikarya</taxon>
        <taxon>Basidiomycota</taxon>
        <taxon>Pucciniomycotina</taxon>
        <taxon>Microbotryomycetes</taxon>
        <taxon>Microbotryales</taxon>
        <taxon>Microbotryaceae</taxon>
        <taxon>Microbotryum</taxon>
    </lineage>
</organism>
<sequence>MPQLLPFYFINQLSFTFLVLTTMIYLFVFTLSALLCFILPFFF</sequence>
<reference evidence="8" key="1">
    <citation type="submission" date="2016-10" db="EMBL/GenBank/DDBJ databases">
        <authorList>
            <person name="Cai Z."/>
        </authorList>
    </citation>
    <scope>NUCLEOTIDE SEQUENCE [LARGE SCALE GENOMIC DNA]</scope>
</reference>
<keyword evidence="6" id="KW-0406">Ion transport</keyword>
<dbReference type="EMBL" id="FMWP01000062">
    <property type="protein sequence ID" value="SCZ95423.1"/>
    <property type="molecule type" value="Genomic_DNA"/>
</dbReference>
<keyword evidence="6" id="KW-0138">CF(0)</keyword>
<comment type="function">
    <text evidence="6">Mitochondrial membrane ATP synthase (F(1)F(0) ATP synthase or Complex V) produces ATP from ADP in the presence of a proton gradient across the membrane which is generated by electron transport complexes of the respiratory chain. F-type ATPases consist of two structural domains, F(1) - containing the extramembraneous catalytic core and F(0) - containing the membrane proton channel, linked together by a central stalk and a peripheral stalk. During catalysis, ATP synthesis in the catalytic domain of F(1) is coupled via a rotary mechanism of the central stalk subunits to proton translocation. Part of the complex F(0) domain. Minor subunit located with subunit a in the membrane.</text>
</comment>
<evidence type="ECO:0000256" key="6">
    <source>
        <dbReference type="RuleBase" id="RU368038"/>
    </source>
</evidence>
<dbReference type="GO" id="GO:0015986">
    <property type="term" value="P:proton motive force-driven ATP synthesis"/>
    <property type="evidence" value="ECO:0007669"/>
    <property type="project" value="UniProtKB-UniRule"/>
</dbReference>
<accession>A0A2X0MSJ5</accession>
<evidence type="ECO:0000313" key="8">
    <source>
        <dbReference type="EMBL" id="SCZ95464.1"/>
    </source>
</evidence>
<feature type="transmembrane region" description="Helical" evidence="6">
    <location>
        <begin position="15"/>
        <end position="42"/>
    </location>
</feature>
<protein>
    <recommendedName>
        <fullName evidence="6">ATP synthase protein 8</fullName>
    </recommendedName>
</protein>
<evidence type="ECO:0000313" key="7">
    <source>
        <dbReference type="EMBL" id="SCZ95423.1"/>
    </source>
</evidence>
<evidence type="ECO:0000313" key="9">
    <source>
        <dbReference type="Proteomes" id="UP000249723"/>
    </source>
</evidence>
<dbReference type="AlphaFoldDB" id="A0A2X0MSJ5"/>
<evidence type="ECO:0000256" key="4">
    <source>
        <dbReference type="ARBA" id="ARBA00022989"/>
    </source>
</evidence>
<proteinExistence type="inferred from homology"/>
<dbReference type="GO" id="GO:0045259">
    <property type="term" value="C:proton-transporting ATP synthase complex"/>
    <property type="evidence" value="ECO:0007669"/>
    <property type="project" value="UniProtKB-KW"/>
</dbReference>